<dbReference type="Pfam" id="PF00563">
    <property type="entry name" value="EAL"/>
    <property type="match status" value="1"/>
</dbReference>
<protein>
    <submittedName>
        <fullName evidence="4">EAL domain-containing protein</fullName>
    </submittedName>
</protein>
<dbReference type="SMART" id="SM00091">
    <property type="entry name" value="PAS"/>
    <property type="match status" value="2"/>
</dbReference>
<dbReference type="InterPro" id="IPR000014">
    <property type="entry name" value="PAS"/>
</dbReference>
<dbReference type="InterPro" id="IPR029787">
    <property type="entry name" value="Nucleotide_cyclase"/>
</dbReference>
<dbReference type="InterPro" id="IPR029016">
    <property type="entry name" value="GAF-like_dom_sf"/>
</dbReference>
<dbReference type="SUPFAM" id="SSF55781">
    <property type="entry name" value="GAF domain-like"/>
    <property type="match status" value="3"/>
</dbReference>
<dbReference type="SUPFAM" id="SSF55073">
    <property type="entry name" value="Nucleotide cyclase"/>
    <property type="match status" value="1"/>
</dbReference>
<dbReference type="SMART" id="SM00267">
    <property type="entry name" value="GGDEF"/>
    <property type="match status" value="1"/>
</dbReference>
<name>A0ABW0SSS8_9GAMM</name>
<dbReference type="SMART" id="SM00052">
    <property type="entry name" value="EAL"/>
    <property type="match status" value="1"/>
</dbReference>
<feature type="domain" description="PAC" evidence="1">
    <location>
        <begin position="566"/>
        <end position="618"/>
    </location>
</feature>
<dbReference type="CDD" id="cd01949">
    <property type="entry name" value="GGDEF"/>
    <property type="match status" value="1"/>
</dbReference>
<dbReference type="EMBL" id="JBHSNG010000002">
    <property type="protein sequence ID" value="MFC5580062.1"/>
    <property type="molecule type" value="Genomic_DNA"/>
</dbReference>
<dbReference type="NCBIfam" id="TIGR00254">
    <property type="entry name" value="GGDEF"/>
    <property type="match status" value="1"/>
</dbReference>
<dbReference type="PROSITE" id="PS50883">
    <property type="entry name" value="EAL"/>
    <property type="match status" value="1"/>
</dbReference>
<dbReference type="PANTHER" id="PTHR44757:SF2">
    <property type="entry name" value="BIOFILM ARCHITECTURE MAINTENANCE PROTEIN MBAA"/>
    <property type="match status" value="1"/>
</dbReference>
<feature type="domain" description="EAL" evidence="2">
    <location>
        <begin position="956"/>
        <end position="1212"/>
    </location>
</feature>
<evidence type="ECO:0000259" key="1">
    <source>
        <dbReference type="PROSITE" id="PS50113"/>
    </source>
</evidence>
<dbReference type="InterPro" id="IPR043128">
    <property type="entry name" value="Rev_trsase/Diguanyl_cyclase"/>
</dbReference>
<dbReference type="SUPFAM" id="SSF141868">
    <property type="entry name" value="EAL domain-like"/>
    <property type="match status" value="1"/>
</dbReference>
<dbReference type="InterPro" id="IPR000700">
    <property type="entry name" value="PAS-assoc_C"/>
</dbReference>
<dbReference type="Gene3D" id="3.20.20.450">
    <property type="entry name" value="EAL domain"/>
    <property type="match status" value="1"/>
</dbReference>
<dbReference type="Pfam" id="PF08447">
    <property type="entry name" value="PAS_3"/>
    <property type="match status" value="1"/>
</dbReference>
<dbReference type="Proteomes" id="UP001596111">
    <property type="component" value="Unassembled WGS sequence"/>
</dbReference>
<dbReference type="CDD" id="cd01948">
    <property type="entry name" value="EAL"/>
    <property type="match status" value="1"/>
</dbReference>
<dbReference type="InterPro" id="IPR013655">
    <property type="entry name" value="PAS_fold_3"/>
</dbReference>
<dbReference type="Pfam" id="PF00990">
    <property type="entry name" value="GGDEF"/>
    <property type="match status" value="1"/>
</dbReference>
<dbReference type="InterPro" id="IPR035965">
    <property type="entry name" value="PAS-like_dom_sf"/>
</dbReference>
<dbReference type="InterPro" id="IPR001633">
    <property type="entry name" value="EAL_dom"/>
</dbReference>
<dbReference type="Gene3D" id="3.30.70.270">
    <property type="match status" value="1"/>
</dbReference>
<keyword evidence="5" id="KW-1185">Reference proteome</keyword>
<dbReference type="PROSITE" id="PS50113">
    <property type="entry name" value="PAC"/>
    <property type="match status" value="1"/>
</dbReference>
<comment type="caution">
    <text evidence="4">The sequence shown here is derived from an EMBL/GenBank/DDBJ whole genome shotgun (WGS) entry which is preliminary data.</text>
</comment>
<dbReference type="Gene3D" id="3.30.450.20">
    <property type="entry name" value="PAS domain"/>
    <property type="match status" value="2"/>
</dbReference>
<dbReference type="NCBIfam" id="TIGR00229">
    <property type="entry name" value="sensory_box"/>
    <property type="match status" value="2"/>
</dbReference>
<sequence length="1213" mass="133957">MIEITDSRAQARALHRMTQLYAALSHINEAVLLRVTTREDLFAKICEALVEFGKLKMAWIGWNDPVTFNVSVENQYGDTHGYLNGIVVRSDESAEGSGPIGLAIRNGRPCVLNDFLGAAETLPWRRAAVRSGFRSIGAFPVRMGGQICGALAGYSDELDFFGLQEVELPEKAAGHLSFTLDYFEARALRRQAEAALRLSESRFRLMFEDTADAMLLLDSATGRFIDCNGAAMAMLRCMDKAEILSLHPTDLSPPNQPDGWPSAEKAEEMISIALRNGSHRFEWIHCSAQRAEFPAEVLLTPILMGEQHVIVATLRDITERKHDEQTQAALYQISEAAQTTANLQELFHRIHGIIDGLLPAKNFFVALYDAGRDELTFPYFVDEFDRTPDPMRLNDGTLSGEVIRTGEAMLLTPEGQRKRINQDKNAFGVGSVDWLGVPLKAQSRTIGALVVQSYSGDLRYTNKDKALLEFVSSQVAAAIVRKQAEEALHLSESRLEAAQRMVHLGNWNWDLSSQTLSWSDELCRIYGVDPVAHAPGFEDFLGRVHPDDRAEVESIVLQALLDRKPFNHELRIIRPDGEVRTIFDQSEVVIDEGGRAVAIVGACLDITSRKMEELLERDRSLILEQVAQNKSLPDILSRISSMLEAVIPRAKCSVVLLKEGRLQTAAAPHLPVVYSQALDGLPIGPTVGSCGRACSTGEIVITEDIATDPDWDDHRQLALPHGLRACWSMPIPSNAGGVLGSFAIYRAEPSAPSARDLAFMAMATQLAAVAIEHRLLTDQLEHQAHHDALTGLPNRLLFQDRLTQALAQAKRKKQQVAVLYMDLDRFKHINDMLGHSAGDALLQHAANRLSACIRKSDTLARVGGDEFVAVVGELENSQDAMRVSTELTKALQAPFQIEGQEVFISVSLGISIYPTDGLDGESLMANADSAMYRAKDSGRDNFQWFAPEMNALARERMELVGQLRHALRLGQLSLHYQPQCGAEGNIQGFEALMRWHHPTLGMISPARFIPLAEESGLIVQMGEWALREACAQIARWRCDHPSLRVAVNVSAIQFKRPDWVTTVIRALRDTGLEPSALELEITESLILQSVTETSANLFELRALGVGIAIDDFGTGYSSLSYLHKLPVTTLKIDQSFVREIGVESKRNQEEAPIIRTIIALARNFGLGVVAEGVETELQRDLLVRLGCDSLQGYWLYRPLTGGEATSLLLTTGP</sequence>
<dbReference type="Pfam" id="PF13426">
    <property type="entry name" value="PAS_9"/>
    <property type="match status" value="1"/>
</dbReference>
<evidence type="ECO:0000313" key="4">
    <source>
        <dbReference type="EMBL" id="MFC5580062.1"/>
    </source>
</evidence>
<dbReference type="PANTHER" id="PTHR44757">
    <property type="entry name" value="DIGUANYLATE CYCLASE DGCP"/>
    <property type="match status" value="1"/>
</dbReference>
<reference evidence="5" key="1">
    <citation type="journal article" date="2019" name="Int. J. Syst. Evol. Microbiol.">
        <title>The Global Catalogue of Microorganisms (GCM) 10K type strain sequencing project: providing services to taxonomists for standard genome sequencing and annotation.</title>
        <authorList>
            <consortium name="The Broad Institute Genomics Platform"/>
            <consortium name="The Broad Institute Genome Sequencing Center for Infectious Disease"/>
            <person name="Wu L."/>
            <person name="Ma J."/>
        </authorList>
    </citation>
    <scope>NUCLEOTIDE SEQUENCE [LARGE SCALE GENOMIC DNA]</scope>
    <source>
        <strain evidence="5">CGMCC 1.13587</strain>
    </source>
</reference>
<feature type="domain" description="GGDEF" evidence="3">
    <location>
        <begin position="814"/>
        <end position="947"/>
    </location>
</feature>
<dbReference type="Gene3D" id="2.10.70.100">
    <property type="match status" value="1"/>
</dbReference>
<evidence type="ECO:0000259" key="2">
    <source>
        <dbReference type="PROSITE" id="PS50883"/>
    </source>
</evidence>
<organism evidence="4 5">
    <name type="scientific">Rhodanobacter terrae</name>
    <dbReference type="NCBI Taxonomy" id="418647"/>
    <lineage>
        <taxon>Bacteria</taxon>
        <taxon>Pseudomonadati</taxon>
        <taxon>Pseudomonadota</taxon>
        <taxon>Gammaproteobacteria</taxon>
        <taxon>Lysobacterales</taxon>
        <taxon>Rhodanobacteraceae</taxon>
        <taxon>Rhodanobacter</taxon>
    </lineage>
</organism>
<dbReference type="CDD" id="cd00130">
    <property type="entry name" value="PAS"/>
    <property type="match status" value="1"/>
</dbReference>
<gene>
    <name evidence="4" type="ORF">ACFPPB_02865</name>
</gene>
<dbReference type="InterPro" id="IPR003018">
    <property type="entry name" value="GAF"/>
</dbReference>
<evidence type="ECO:0000313" key="5">
    <source>
        <dbReference type="Proteomes" id="UP001596111"/>
    </source>
</evidence>
<dbReference type="RefSeq" id="WP_377324212.1">
    <property type="nucleotide sequence ID" value="NZ_JBHSNG010000002.1"/>
</dbReference>
<dbReference type="Pfam" id="PF13185">
    <property type="entry name" value="GAF_2"/>
    <property type="match status" value="3"/>
</dbReference>
<dbReference type="InterPro" id="IPR052155">
    <property type="entry name" value="Biofilm_reg_signaling"/>
</dbReference>
<dbReference type="InterPro" id="IPR001610">
    <property type="entry name" value="PAC"/>
</dbReference>
<dbReference type="Gene3D" id="3.30.450.40">
    <property type="match status" value="3"/>
</dbReference>
<dbReference type="PROSITE" id="PS50887">
    <property type="entry name" value="GGDEF"/>
    <property type="match status" value="1"/>
</dbReference>
<dbReference type="SMART" id="SM00086">
    <property type="entry name" value="PAC"/>
    <property type="match status" value="2"/>
</dbReference>
<dbReference type="SMART" id="SM00065">
    <property type="entry name" value="GAF"/>
    <property type="match status" value="3"/>
</dbReference>
<evidence type="ECO:0000259" key="3">
    <source>
        <dbReference type="PROSITE" id="PS50887"/>
    </source>
</evidence>
<dbReference type="InterPro" id="IPR000160">
    <property type="entry name" value="GGDEF_dom"/>
</dbReference>
<accession>A0ABW0SSS8</accession>
<proteinExistence type="predicted"/>
<dbReference type="SUPFAM" id="SSF55785">
    <property type="entry name" value="PYP-like sensor domain (PAS domain)"/>
    <property type="match status" value="2"/>
</dbReference>
<dbReference type="InterPro" id="IPR035919">
    <property type="entry name" value="EAL_sf"/>
</dbReference>